<reference evidence="1" key="1">
    <citation type="submission" date="2019-08" db="EMBL/GenBank/DDBJ databases">
        <authorList>
            <person name="Kucharzyk K."/>
            <person name="Murdoch R.W."/>
            <person name="Higgins S."/>
            <person name="Loffler F."/>
        </authorList>
    </citation>
    <scope>NUCLEOTIDE SEQUENCE</scope>
</reference>
<gene>
    <name evidence="1" type="ORF">SDC9_174554</name>
</gene>
<proteinExistence type="predicted"/>
<evidence type="ECO:0000313" key="1">
    <source>
        <dbReference type="EMBL" id="MPN27127.1"/>
    </source>
</evidence>
<name>A0A645GJP9_9ZZZZ</name>
<accession>A0A645GJP9</accession>
<sequence>MDQGGFWSPHPYLCFSAQYGYDGGIGVSRYVILEDGNTRCFNIWDTGFTRESLAEELRPHGFTPVAFYSDAQGSPFDESSQTLCAVMRKESDVSDR</sequence>
<protein>
    <submittedName>
        <fullName evidence="1">Uncharacterized protein</fullName>
    </submittedName>
</protein>
<organism evidence="1">
    <name type="scientific">bioreactor metagenome</name>
    <dbReference type="NCBI Taxonomy" id="1076179"/>
    <lineage>
        <taxon>unclassified sequences</taxon>
        <taxon>metagenomes</taxon>
        <taxon>ecological metagenomes</taxon>
    </lineage>
</organism>
<dbReference type="EMBL" id="VSSQ01076906">
    <property type="protein sequence ID" value="MPN27127.1"/>
    <property type="molecule type" value="Genomic_DNA"/>
</dbReference>
<dbReference type="AlphaFoldDB" id="A0A645GJP9"/>
<comment type="caution">
    <text evidence="1">The sequence shown here is derived from an EMBL/GenBank/DDBJ whole genome shotgun (WGS) entry which is preliminary data.</text>
</comment>